<feature type="region of interest" description="Disordered" evidence="8">
    <location>
        <begin position="110"/>
        <end position="143"/>
    </location>
</feature>
<evidence type="ECO:0000256" key="7">
    <source>
        <dbReference type="ARBA" id="ARBA00023242"/>
    </source>
</evidence>
<dbReference type="EMBL" id="JAACJK010000114">
    <property type="protein sequence ID" value="KAF5331340.1"/>
    <property type="molecule type" value="Genomic_DNA"/>
</dbReference>
<comment type="caution">
    <text evidence="10">The sequence shown here is derived from an EMBL/GenBank/DDBJ whole genome shotgun (WGS) entry which is preliminary data.</text>
</comment>
<feature type="region of interest" description="Disordered" evidence="8">
    <location>
        <begin position="955"/>
        <end position="988"/>
    </location>
</feature>
<comment type="similarity">
    <text evidence="4">Belongs to the RTC4 family.</text>
</comment>
<feature type="region of interest" description="Disordered" evidence="8">
    <location>
        <begin position="1"/>
        <end position="34"/>
    </location>
</feature>
<evidence type="ECO:0000256" key="4">
    <source>
        <dbReference type="ARBA" id="ARBA00009461"/>
    </source>
</evidence>
<dbReference type="Proteomes" id="UP000541558">
    <property type="component" value="Unassembled WGS sequence"/>
</dbReference>
<protein>
    <recommendedName>
        <fullName evidence="5">Restriction of telomere capping protein 4</fullName>
    </recommendedName>
</protein>
<dbReference type="PANTHER" id="PTHR41391:SF1">
    <property type="entry name" value="RESTRICTION OF TELOMERE CAPPING PROTEIN 4"/>
    <property type="match status" value="1"/>
</dbReference>
<keyword evidence="11" id="KW-1185">Reference proteome</keyword>
<feature type="region of interest" description="Disordered" evidence="8">
    <location>
        <begin position="785"/>
        <end position="814"/>
    </location>
</feature>
<evidence type="ECO:0000256" key="1">
    <source>
        <dbReference type="ARBA" id="ARBA00002738"/>
    </source>
</evidence>
<name>A0A8H5BXG4_9AGAR</name>
<feature type="region of interest" description="Disordered" evidence="8">
    <location>
        <begin position="750"/>
        <end position="773"/>
    </location>
</feature>
<evidence type="ECO:0000259" key="9">
    <source>
        <dbReference type="SMART" id="SM01312"/>
    </source>
</evidence>
<dbReference type="InterPro" id="IPR028094">
    <property type="entry name" value="RTC4_C"/>
</dbReference>
<dbReference type="AlphaFoldDB" id="A0A8H5BXG4"/>
<sequence length="1273" mass="139058">MSQPLLGQRDHYEGPAPGSSHDGHMIRTDEGQGDVAATFGLEDSEEPPFGTNIYVASLENRLDRVILDAESWEGASSEGVSPDYLNYLASLLDGASARIKARAEALRIEATGPGDSNAPIMDPNPVPRPATPESAHHFPELQIPPLRKLELPARLFAGTSLEQSPPVASDSNLAPDSTPSLVPNSPGAGSSRLDDDSQLGSTVQPRPRPRPQAHRLIASSSNDSRRDGVVLGGDFSFAQVRSTVNQSLSRMRFHPGQMPRTFAMAVILRTHRGGLFFSNHVQAAFLDILRELLRPAQSNWTHNTDIPGSIARASNNRPREGCHLQLMRWSLRKSQVKDNGEGSLRDDGPFVISAWRSKGHGAGGSKVHRVCLDIERTLCWRTSEVQGAKSGSRSEVRVLGPSVMDEPQLSQDPIVIPLTTCVKSECGKPMDGLRVYLGRGSEKNKANRGSICQTCPSCFWTKMHTPPYLMEDAHSLLERLLNPDLGNQGCLRPAPPPSPPSATQDTRRGVSCSNTQCYTAKGTRTAGNQNCVENMCRKCCKAAFMKASADGTARSKCQIHPGMNKLVAHTSSQPPAAARASSTPVNAVAPIPATQITATQVNPVIAPLPSQAGPSQAPVPRASLAQPLSWTAVYKRAHQETDTASSLKVMQQKAKDICRRTVVFAGDDPLELETYIETYPTVQLKSIPIFQSLPGMTDHMYLDVYEDGRWKTVDMSNVLNVDVDTRLLIRLRRDILNRLKDEDCPGVADEIARQPSSRPNSHKRAAHELVSPLNKVARTTSVLNATASRQESESSLTSLEPTGLVSHQEPQSTTRLALVPETAAANRVPKPKPALFLKDLPPKPEPTHSSVSPTSATVKLQPAPHTGAPVWPGSFYTCDIYDGLRRIEEMCAAGKMQSAAFNEVFGSVTYAKSTFCNHKKEWHKTSKSLREEFIGYRHTTRGLFSNFMRARRGVEVKLTPPPQKPNRQRQRACSPSLELSSSDSSESEIAKLNFDELDSSSSDEENGGTELCPFCDESLPEGPMSVMLTSMLEDLTPRTRPDPIPGNPRHRSAPGGFTVFIAFCERHKFEREEIPKAIERGWPTKPDFTALESRIKDQKDTLTELLEFAQDSEFFLLARSAVASGSGRAARSNGSTVFAEQGAGYFGERGFMIATLTLQRTFPEDTVDPELYAPLSWLALIEGVLLPELFVMLIAEDLDISPDSAIDTLRESRAFGVNMHPLPSNANIKLPAQPSTSKPASKDKVHIKSESLDIVAMPQSSEVIVILDSDEED</sequence>
<dbReference type="OrthoDB" id="128308at2759"/>
<keyword evidence="6" id="KW-0963">Cytoplasm</keyword>
<feature type="region of interest" description="Disordered" evidence="8">
    <location>
        <begin position="161"/>
        <end position="225"/>
    </location>
</feature>
<dbReference type="GO" id="GO:0005634">
    <property type="term" value="C:nucleus"/>
    <property type="evidence" value="ECO:0007669"/>
    <property type="project" value="UniProtKB-SubCell"/>
</dbReference>
<dbReference type="GO" id="GO:0005737">
    <property type="term" value="C:cytoplasm"/>
    <property type="evidence" value="ECO:0007669"/>
    <property type="project" value="UniProtKB-SubCell"/>
</dbReference>
<evidence type="ECO:0000256" key="2">
    <source>
        <dbReference type="ARBA" id="ARBA00004123"/>
    </source>
</evidence>
<evidence type="ECO:0000256" key="6">
    <source>
        <dbReference type="ARBA" id="ARBA00022490"/>
    </source>
</evidence>
<dbReference type="PANTHER" id="PTHR41391">
    <property type="entry name" value="RESTRICTION OF TELOMERE CAPPING PROTEIN 4"/>
    <property type="match status" value="1"/>
</dbReference>
<feature type="compositionally biased region" description="Low complexity" evidence="8">
    <location>
        <begin position="974"/>
        <end position="984"/>
    </location>
</feature>
<accession>A0A8H5BXG4</accession>
<comment type="subcellular location">
    <subcellularLocation>
        <location evidence="3">Cytoplasm</location>
    </subcellularLocation>
    <subcellularLocation>
        <location evidence="2">Nucleus</location>
    </subcellularLocation>
</comment>
<dbReference type="InterPro" id="IPR039024">
    <property type="entry name" value="RTC4"/>
</dbReference>
<evidence type="ECO:0000256" key="8">
    <source>
        <dbReference type="SAM" id="MobiDB-lite"/>
    </source>
</evidence>
<dbReference type="SMART" id="SM01312">
    <property type="entry name" value="RTC4"/>
    <property type="match status" value="1"/>
</dbReference>
<evidence type="ECO:0000256" key="5">
    <source>
        <dbReference type="ARBA" id="ARBA00015162"/>
    </source>
</evidence>
<evidence type="ECO:0000313" key="11">
    <source>
        <dbReference type="Proteomes" id="UP000541558"/>
    </source>
</evidence>
<keyword evidence="7" id="KW-0539">Nucleus</keyword>
<dbReference type="Pfam" id="PF14474">
    <property type="entry name" value="RTC4"/>
    <property type="match status" value="1"/>
</dbReference>
<feature type="compositionally biased region" description="Basic and acidic residues" evidence="8">
    <location>
        <begin position="21"/>
        <end position="30"/>
    </location>
</feature>
<evidence type="ECO:0000256" key="3">
    <source>
        <dbReference type="ARBA" id="ARBA00004496"/>
    </source>
</evidence>
<proteinExistence type="inferred from homology"/>
<comment type="function">
    <text evidence="1">May be involved in a process influencing telomere capping.</text>
</comment>
<gene>
    <name evidence="10" type="ORF">D9611_011838</name>
</gene>
<feature type="compositionally biased region" description="Polar residues" evidence="8">
    <location>
        <begin position="847"/>
        <end position="858"/>
    </location>
</feature>
<organism evidence="10 11">
    <name type="scientific">Ephemerocybe angulata</name>
    <dbReference type="NCBI Taxonomy" id="980116"/>
    <lineage>
        <taxon>Eukaryota</taxon>
        <taxon>Fungi</taxon>
        <taxon>Dikarya</taxon>
        <taxon>Basidiomycota</taxon>
        <taxon>Agaricomycotina</taxon>
        <taxon>Agaricomycetes</taxon>
        <taxon>Agaricomycetidae</taxon>
        <taxon>Agaricales</taxon>
        <taxon>Agaricineae</taxon>
        <taxon>Psathyrellaceae</taxon>
        <taxon>Ephemerocybe</taxon>
    </lineage>
</organism>
<evidence type="ECO:0000313" key="10">
    <source>
        <dbReference type="EMBL" id="KAF5331340.1"/>
    </source>
</evidence>
<reference evidence="10 11" key="1">
    <citation type="journal article" date="2020" name="ISME J.">
        <title>Uncovering the hidden diversity of litter-decomposition mechanisms in mushroom-forming fungi.</title>
        <authorList>
            <person name="Floudas D."/>
            <person name="Bentzer J."/>
            <person name="Ahren D."/>
            <person name="Johansson T."/>
            <person name="Persson P."/>
            <person name="Tunlid A."/>
        </authorList>
    </citation>
    <scope>NUCLEOTIDE SEQUENCE [LARGE SCALE GENOMIC DNA]</scope>
    <source>
        <strain evidence="10 11">CBS 175.51</strain>
    </source>
</reference>
<feature type="domain" description="Restriction of telomere capping protein 4 C-terminal" evidence="9">
    <location>
        <begin position="1105"/>
        <end position="1222"/>
    </location>
</feature>
<feature type="region of interest" description="Disordered" evidence="8">
    <location>
        <begin position="839"/>
        <end position="860"/>
    </location>
</feature>
<feature type="compositionally biased region" description="Polar residues" evidence="8">
    <location>
        <begin position="169"/>
        <end position="183"/>
    </location>
</feature>